<accession>A0ACC0VQB0</accession>
<evidence type="ECO:0000313" key="2">
    <source>
        <dbReference type="Proteomes" id="UP001163321"/>
    </source>
</evidence>
<proteinExistence type="predicted"/>
<protein>
    <submittedName>
        <fullName evidence="1">Uncharacterized protein</fullName>
    </submittedName>
</protein>
<dbReference type="Proteomes" id="UP001163321">
    <property type="component" value="Chromosome 8"/>
</dbReference>
<organism evidence="1 2">
    <name type="scientific">Peronosclerospora sorghi</name>
    <dbReference type="NCBI Taxonomy" id="230839"/>
    <lineage>
        <taxon>Eukaryota</taxon>
        <taxon>Sar</taxon>
        <taxon>Stramenopiles</taxon>
        <taxon>Oomycota</taxon>
        <taxon>Peronosporomycetes</taxon>
        <taxon>Peronosporales</taxon>
        <taxon>Peronosporaceae</taxon>
        <taxon>Peronosclerospora</taxon>
    </lineage>
</organism>
<reference evidence="1 2" key="1">
    <citation type="journal article" date="2022" name="bioRxiv">
        <title>The genome of the oomycete Peronosclerospora sorghi, a cosmopolitan pathogen of maize and sorghum, is inflated with dispersed pseudogenes.</title>
        <authorList>
            <person name="Fletcher K."/>
            <person name="Martin F."/>
            <person name="Isakeit T."/>
            <person name="Cavanaugh K."/>
            <person name="Magill C."/>
            <person name="Michelmore R."/>
        </authorList>
    </citation>
    <scope>NUCLEOTIDE SEQUENCE [LARGE SCALE GENOMIC DNA]</scope>
    <source>
        <strain evidence="1">P6</strain>
    </source>
</reference>
<gene>
    <name evidence="1" type="ORF">PsorP6_003008</name>
</gene>
<keyword evidence="2" id="KW-1185">Reference proteome</keyword>
<evidence type="ECO:0000313" key="1">
    <source>
        <dbReference type="EMBL" id="KAI9907951.1"/>
    </source>
</evidence>
<comment type="caution">
    <text evidence="1">The sequence shown here is derived from an EMBL/GenBank/DDBJ whole genome shotgun (WGS) entry which is preliminary data.</text>
</comment>
<dbReference type="EMBL" id="CM047587">
    <property type="protein sequence ID" value="KAI9907951.1"/>
    <property type="molecule type" value="Genomic_DNA"/>
</dbReference>
<sequence>MKLFFDMVKAMERGYEEAILKEGSNVLRDLVKKPEFTLVKRNFAWKAMRLANLQPLMLELHRRVEAVEFDKTTITQGNGIFSAKSFDLKGLPRNNGRFKSDSKDPLVHTQRLPPSTAPSALTGIRLSARRVDSALETQDVAYLTSLIAAGPASSLPNSLSTSCGTKRSASSSYPPTFSPHPPKSAPEGTSAKTLTMHENGAGEVAGESN</sequence>
<name>A0ACC0VQB0_9STRA</name>